<keyword evidence="4" id="KW-1185">Reference proteome</keyword>
<dbReference type="Proteomes" id="UP000824890">
    <property type="component" value="Unassembled WGS sequence"/>
</dbReference>
<dbReference type="EMBL" id="HG994371">
    <property type="protein sequence ID" value="CAF1985991.1"/>
    <property type="molecule type" value="Genomic_DNA"/>
</dbReference>
<accession>A0A816MIM1</accession>
<keyword evidence="1" id="KW-0472">Membrane</keyword>
<evidence type="ECO:0000256" key="1">
    <source>
        <dbReference type="SAM" id="Phobius"/>
    </source>
</evidence>
<proteinExistence type="predicted"/>
<sequence length="240" mass="26574">MDIEYDHQLVYRAISKYTYQKLGITLIHMYICIIMQNTFVTFCLLLTIYVFSKKSPPCPFGRPTEWAPYATVGPVSSYLVFPALRFSRGGRSVLVTAVAPFSGERSAFVTAVAPYSGERAALVILEGGGSFCSGCLWVGLKWFKGRGDLDRSMESPGVKTGGCRTGLVSSEARLFPRSDETRFQFDDCSGGAVAEMDKLRRLCCVSHSLSSLLLDWSLLGSCSDQIVQRWSAEAAERLRR</sequence>
<keyword evidence="1" id="KW-0812">Transmembrane</keyword>
<dbReference type="Proteomes" id="UP001295469">
    <property type="component" value="Chromosome C07"/>
</dbReference>
<organism evidence="2">
    <name type="scientific">Brassica napus</name>
    <name type="common">Rape</name>
    <dbReference type="NCBI Taxonomy" id="3708"/>
    <lineage>
        <taxon>Eukaryota</taxon>
        <taxon>Viridiplantae</taxon>
        <taxon>Streptophyta</taxon>
        <taxon>Embryophyta</taxon>
        <taxon>Tracheophyta</taxon>
        <taxon>Spermatophyta</taxon>
        <taxon>Magnoliopsida</taxon>
        <taxon>eudicotyledons</taxon>
        <taxon>Gunneridae</taxon>
        <taxon>Pentapetalae</taxon>
        <taxon>rosids</taxon>
        <taxon>malvids</taxon>
        <taxon>Brassicales</taxon>
        <taxon>Brassicaceae</taxon>
        <taxon>Brassiceae</taxon>
        <taxon>Brassica</taxon>
    </lineage>
</organism>
<protein>
    <submittedName>
        <fullName evidence="2">(rape) hypothetical protein</fullName>
    </submittedName>
</protein>
<evidence type="ECO:0000313" key="4">
    <source>
        <dbReference type="Proteomes" id="UP000824890"/>
    </source>
</evidence>
<reference evidence="2" key="1">
    <citation type="submission" date="2021-01" db="EMBL/GenBank/DDBJ databases">
        <authorList>
            <consortium name="Genoscope - CEA"/>
            <person name="William W."/>
        </authorList>
    </citation>
    <scope>NUCLEOTIDE SEQUENCE</scope>
</reference>
<evidence type="ECO:0000313" key="3">
    <source>
        <dbReference type="EMBL" id="KAH0868907.1"/>
    </source>
</evidence>
<dbReference type="EMBL" id="JAGKQM010000017">
    <property type="protein sequence ID" value="KAH0868907.1"/>
    <property type="molecule type" value="Genomic_DNA"/>
</dbReference>
<name>A0A816MIM1_BRANA</name>
<reference evidence="3 4" key="2">
    <citation type="submission" date="2021-05" db="EMBL/GenBank/DDBJ databases">
        <title>Genome Assembly of Synthetic Allotetraploid Brassica napus Reveals Homoeologous Exchanges between Subgenomes.</title>
        <authorList>
            <person name="Davis J.T."/>
        </authorList>
    </citation>
    <scope>NUCLEOTIDE SEQUENCE [LARGE SCALE GENOMIC DNA]</scope>
    <source>
        <strain evidence="4">cv. Da-Ae</strain>
        <tissue evidence="3">Seedling</tissue>
    </source>
</reference>
<evidence type="ECO:0000313" key="2">
    <source>
        <dbReference type="EMBL" id="CAF1985991.1"/>
    </source>
</evidence>
<feature type="transmembrane region" description="Helical" evidence="1">
    <location>
        <begin position="22"/>
        <end position="51"/>
    </location>
</feature>
<gene>
    <name evidence="2" type="ORF">DARMORV10_C07P25240.1</name>
    <name evidence="3" type="ORF">HID58_075929</name>
</gene>
<dbReference type="AlphaFoldDB" id="A0A816MIM1"/>
<keyword evidence="1" id="KW-1133">Transmembrane helix</keyword>